<dbReference type="InterPro" id="IPR014825">
    <property type="entry name" value="DNA_alkylation"/>
</dbReference>
<protein>
    <submittedName>
        <fullName evidence="1">DNA alkylation repair protein</fullName>
    </submittedName>
</protein>
<keyword evidence="2" id="KW-1185">Reference proteome</keyword>
<dbReference type="EMBL" id="CP048222">
    <property type="protein sequence ID" value="QHT66903.1"/>
    <property type="molecule type" value="Genomic_DNA"/>
</dbReference>
<dbReference type="InterPro" id="IPR021133">
    <property type="entry name" value="HEAT_type_2"/>
</dbReference>
<evidence type="ECO:0000313" key="1">
    <source>
        <dbReference type="EMBL" id="QHT66903.1"/>
    </source>
</evidence>
<gene>
    <name evidence="1" type="ORF">GXP67_09650</name>
</gene>
<reference evidence="1 2" key="1">
    <citation type="submission" date="2020-01" db="EMBL/GenBank/DDBJ databases">
        <authorList>
            <person name="Kim M.K."/>
        </authorList>
    </citation>
    <scope>NUCLEOTIDE SEQUENCE [LARGE SCALE GENOMIC DNA]</scope>
    <source>
        <strain evidence="1 2">172606-1</strain>
    </source>
</reference>
<organism evidence="1 2">
    <name type="scientific">Rhodocytophaga rosea</name>
    <dbReference type="NCBI Taxonomy" id="2704465"/>
    <lineage>
        <taxon>Bacteria</taxon>
        <taxon>Pseudomonadati</taxon>
        <taxon>Bacteroidota</taxon>
        <taxon>Cytophagia</taxon>
        <taxon>Cytophagales</taxon>
        <taxon>Rhodocytophagaceae</taxon>
        <taxon>Rhodocytophaga</taxon>
    </lineage>
</organism>
<dbReference type="KEGG" id="rhoz:GXP67_09650"/>
<dbReference type="Pfam" id="PF08713">
    <property type="entry name" value="DNA_alkylation"/>
    <property type="match status" value="1"/>
</dbReference>
<dbReference type="RefSeq" id="WP_162442955.1">
    <property type="nucleotide sequence ID" value="NZ_CP048222.1"/>
</dbReference>
<dbReference type="PROSITE" id="PS50077">
    <property type="entry name" value="HEAT_REPEAT"/>
    <property type="match status" value="1"/>
</dbReference>
<dbReference type="InterPro" id="IPR016024">
    <property type="entry name" value="ARM-type_fold"/>
</dbReference>
<proteinExistence type="predicted"/>
<sequence length="366" mass="42415">MPELLKNIYNTHFFEQLTSILAECIPDFDKQTFLDRIYTSNWHQLELKQRMRHISLAILELLPPDFTQAQPVILSVSRKARQQPSVNAFPYIFLPDLIEIKGQHHLELSMKALEEITSFISAEFAVRPFLVRYKEEMLAQLLSWSKHPNEHVRRLSSEGGRSRLPWAMAVAYLKKEPECILPILENLKSDPSEYVRRSVANNLNDISKDHPQLVIQTAARWIGQYPQTDALLKHACRTLLKQGNPEVLKLFGFGTRNSVSDSRLQLDKSEYRLGETVEFTFSCQAAATLHARLQYIIDFARKSGKSSRKVFYLDEATLETEQPYTIHKKFKLQHYTTRQLYAGEHQISIMLNGDEKATARFYLTTE</sequence>
<evidence type="ECO:0000313" key="2">
    <source>
        <dbReference type="Proteomes" id="UP000480178"/>
    </source>
</evidence>
<dbReference type="SUPFAM" id="SSF48371">
    <property type="entry name" value="ARM repeat"/>
    <property type="match status" value="1"/>
</dbReference>
<dbReference type="Gene3D" id="1.25.40.290">
    <property type="entry name" value="ARM repeat domains"/>
    <property type="match status" value="1"/>
</dbReference>
<accession>A0A6C0GGJ4</accession>
<dbReference type="AlphaFoldDB" id="A0A6C0GGJ4"/>
<name>A0A6C0GGJ4_9BACT</name>
<dbReference type="Proteomes" id="UP000480178">
    <property type="component" value="Chromosome"/>
</dbReference>